<dbReference type="GO" id="GO:0008233">
    <property type="term" value="F:peptidase activity"/>
    <property type="evidence" value="ECO:0007669"/>
    <property type="project" value="UniProtKB-KW"/>
</dbReference>
<reference evidence="2 3" key="1">
    <citation type="submission" date="2017-10" db="EMBL/GenBank/DDBJ databases">
        <title>Bacillus sp. nov., a halophilic bacterium isolated from a Keqin Lake.</title>
        <authorList>
            <person name="Wang H."/>
        </authorList>
    </citation>
    <scope>NUCLEOTIDE SEQUENCE [LARGE SCALE GENOMIC DNA]</scope>
    <source>
        <strain evidence="2 3">KCTC 13187</strain>
    </source>
</reference>
<dbReference type="GO" id="GO:0006508">
    <property type="term" value="P:proteolysis"/>
    <property type="evidence" value="ECO:0007669"/>
    <property type="project" value="UniProtKB-KW"/>
</dbReference>
<comment type="caution">
    <text evidence="2">The sequence shown here is derived from an EMBL/GenBank/DDBJ whole genome shotgun (WGS) entry which is preliminary data.</text>
</comment>
<name>A0A3A9JYY9_9BACI</name>
<feature type="coiled-coil region" evidence="1">
    <location>
        <begin position="5"/>
        <end position="32"/>
    </location>
</feature>
<keyword evidence="3" id="KW-1185">Reference proteome</keyword>
<dbReference type="EMBL" id="PDOE01000012">
    <property type="protein sequence ID" value="RKL65707.1"/>
    <property type="molecule type" value="Genomic_DNA"/>
</dbReference>
<evidence type="ECO:0000256" key="1">
    <source>
        <dbReference type="SAM" id="Coils"/>
    </source>
</evidence>
<dbReference type="AlphaFoldDB" id="A0A3A9JYY9"/>
<gene>
    <name evidence="2" type="ORF">CR203_18800</name>
</gene>
<sequence>MQAKVEKIEEEIKQSKTQLAFLESSLKDIQENCNHEYKNGPLYKECVQCNKVEVLYY</sequence>
<accession>A0A3A9JYY9</accession>
<dbReference type="Proteomes" id="UP000281498">
    <property type="component" value="Unassembled WGS sequence"/>
</dbReference>
<evidence type="ECO:0000313" key="2">
    <source>
        <dbReference type="EMBL" id="RKL65707.1"/>
    </source>
</evidence>
<dbReference type="OrthoDB" id="2889298at2"/>
<evidence type="ECO:0000313" key="3">
    <source>
        <dbReference type="Proteomes" id="UP000281498"/>
    </source>
</evidence>
<keyword evidence="2" id="KW-0378">Hydrolase</keyword>
<keyword evidence="2" id="KW-0645">Protease</keyword>
<dbReference type="RefSeq" id="WP_110937754.1">
    <property type="nucleotide sequence ID" value="NZ_KZ614147.1"/>
</dbReference>
<organism evidence="2 3">
    <name type="scientific">Salipaludibacillus neizhouensis</name>
    <dbReference type="NCBI Taxonomy" id="885475"/>
    <lineage>
        <taxon>Bacteria</taxon>
        <taxon>Bacillati</taxon>
        <taxon>Bacillota</taxon>
        <taxon>Bacilli</taxon>
        <taxon>Bacillales</taxon>
        <taxon>Bacillaceae</taxon>
    </lineage>
</organism>
<keyword evidence="1" id="KW-0175">Coiled coil</keyword>
<proteinExistence type="predicted"/>
<protein>
    <submittedName>
        <fullName evidence="2">Serine protease</fullName>
    </submittedName>
</protein>